<dbReference type="AlphaFoldDB" id="C8NAA9"/>
<reference evidence="1 2" key="1">
    <citation type="submission" date="2009-08" db="EMBL/GenBank/DDBJ databases">
        <authorList>
            <person name="Qin X."/>
            <person name="Bachman B."/>
            <person name="Battles P."/>
            <person name="Bell A."/>
            <person name="Bess C."/>
            <person name="Bickham C."/>
            <person name="Chaboub L."/>
            <person name="Chen D."/>
            <person name="Coyle M."/>
            <person name="Deiros D.R."/>
            <person name="Dinh H."/>
            <person name="Forbes L."/>
            <person name="Fowler G."/>
            <person name="Francisco L."/>
            <person name="Fu Q."/>
            <person name="Gubbala S."/>
            <person name="Hale W."/>
            <person name="Han Y."/>
            <person name="Hemphill L."/>
            <person name="Highlander S.K."/>
            <person name="Hirani K."/>
            <person name="Hogues M."/>
            <person name="Jackson L."/>
            <person name="Jakkamsetti A."/>
            <person name="Javaid M."/>
            <person name="Jiang H."/>
            <person name="Korchina V."/>
            <person name="Kovar C."/>
            <person name="Lara F."/>
            <person name="Lee S."/>
            <person name="Mata R."/>
            <person name="Mathew T."/>
            <person name="Moen C."/>
            <person name="Morales K."/>
            <person name="Munidasa M."/>
            <person name="Nazareth L."/>
            <person name="Ngo R."/>
            <person name="Nguyen L."/>
            <person name="Okwuonu G."/>
            <person name="Ongeri F."/>
            <person name="Patil S."/>
            <person name="Petrosino J."/>
            <person name="Pham C."/>
            <person name="Pham P."/>
            <person name="Pu L.-L."/>
            <person name="Puazo M."/>
            <person name="Raj R."/>
            <person name="Reid J."/>
            <person name="Rouhana J."/>
            <person name="Saada N."/>
            <person name="Shang Y."/>
            <person name="Simmons D."/>
            <person name="Thornton R."/>
            <person name="Warren J."/>
            <person name="Weissenberger G."/>
            <person name="Zhang J."/>
            <person name="Zhang L."/>
            <person name="Zhou C."/>
            <person name="Zhu D."/>
            <person name="Muzny D."/>
            <person name="Worley K."/>
            <person name="Gibbs R."/>
        </authorList>
    </citation>
    <scope>NUCLEOTIDE SEQUENCE [LARGE SCALE GENOMIC DNA]</scope>
    <source>
        <strain evidence="2">ATCC 15826 / DSM 8339 / NCTC 10426 / 6573</strain>
    </source>
</reference>
<keyword evidence="2" id="KW-1185">Reference proteome</keyword>
<proteinExistence type="predicted"/>
<dbReference type="Proteomes" id="UP000004870">
    <property type="component" value="Unassembled WGS sequence"/>
</dbReference>
<protein>
    <submittedName>
        <fullName evidence="1">Uncharacterized protein</fullName>
    </submittedName>
</protein>
<comment type="caution">
    <text evidence="1">The sequence shown here is derived from an EMBL/GenBank/DDBJ whole genome shotgun (WGS) entry which is preliminary data.</text>
</comment>
<name>C8NAA9_CARH6</name>
<evidence type="ECO:0000313" key="1">
    <source>
        <dbReference type="EMBL" id="EEV88452.1"/>
    </source>
</evidence>
<evidence type="ECO:0000313" key="2">
    <source>
        <dbReference type="Proteomes" id="UP000004870"/>
    </source>
</evidence>
<gene>
    <name evidence="1" type="ORF">HMPREF0198_1437</name>
</gene>
<sequence>MYGEAAQHRMKLSVDCHTYTNPATAYIKDAARFIRAATNTHKK</sequence>
<dbReference type="EMBL" id="ACKY01000071">
    <property type="protein sequence ID" value="EEV88452.1"/>
    <property type="molecule type" value="Genomic_DNA"/>
</dbReference>
<dbReference type="HOGENOM" id="CLU_3231256_0_0_6"/>
<organism evidence="1 2">
    <name type="scientific">Cardiobacterium hominis (strain ATCC 15826 / DSM 8339 / NCTC 10426 / 6573)</name>
    <dbReference type="NCBI Taxonomy" id="638300"/>
    <lineage>
        <taxon>Bacteria</taxon>
        <taxon>Pseudomonadati</taxon>
        <taxon>Pseudomonadota</taxon>
        <taxon>Gammaproteobacteria</taxon>
        <taxon>Cardiobacteriales</taxon>
        <taxon>Cardiobacteriaceae</taxon>
        <taxon>Cardiobacterium</taxon>
    </lineage>
</organism>
<accession>C8NAA9</accession>